<evidence type="ECO:0000256" key="3">
    <source>
        <dbReference type="ARBA" id="ARBA00023163"/>
    </source>
</evidence>
<keyword evidence="2" id="KW-0805">Transcription regulation</keyword>
<dbReference type="InterPro" id="IPR036128">
    <property type="entry name" value="Plus3-like_sf"/>
</dbReference>
<dbReference type="PANTHER" id="PTHR13115:SF8">
    <property type="entry name" value="RNA POLYMERASE-ASSOCIATED PROTEIN RTF1 HOMOLOG"/>
    <property type="match status" value="1"/>
</dbReference>
<evidence type="ECO:0000256" key="5">
    <source>
        <dbReference type="SAM" id="MobiDB-lite"/>
    </source>
</evidence>
<gene>
    <name evidence="7" type="ORF">CVLEPA_LOCUS9473</name>
</gene>
<protein>
    <recommendedName>
        <fullName evidence="6">Plus3 domain-containing protein</fullName>
    </recommendedName>
</protein>
<evidence type="ECO:0000256" key="1">
    <source>
        <dbReference type="ARBA" id="ARBA00004123"/>
    </source>
</evidence>
<dbReference type="PANTHER" id="PTHR13115">
    <property type="entry name" value="RNA POLYMERASE-ASSOCIATED PROTEIN RTF1 HOMOLOG"/>
    <property type="match status" value="1"/>
</dbReference>
<sequence>MMKRMNRKRKNPDFSGSDKTKSEDLAQVGHLSAAKRPKIGTTSTKPKMLTSKTKSVDEKALKPKQSTNISIPSSPSILSVPSDRWRIIKKKNGNHNRIVLDLKLERQPMKNKAVKQNLQVSDVYSHNDDDEKPLYRSRSAFMVSHCSDSGFDEEVAQTSDKDGRANNVKSKPLLIKDKLSTIRLSRFNLEDWIHFPIFKETVLGCYVRVWVGEEESRPPYVMAEIVDVVQTVKSYQLGKVRTNVGLMLKHGQHKRVFTLQCMSNSDFTDSEFLKWRQAMEEAGERLPSFEDITKKQAAVDKVQSCISKLMFEKTQINFALRRMAQWRRDTAEVDRLTKLLDDLKERPTYLRNQRQNHSVGVSYTCKED</sequence>
<evidence type="ECO:0000259" key="6">
    <source>
        <dbReference type="PROSITE" id="PS51360"/>
    </source>
</evidence>
<evidence type="ECO:0000313" key="7">
    <source>
        <dbReference type="EMBL" id="CAK8679220.1"/>
    </source>
</evidence>
<feature type="region of interest" description="Disordered" evidence="5">
    <location>
        <begin position="1"/>
        <end position="75"/>
    </location>
</feature>
<comment type="caution">
    <text evidence="7">The sequence shown here is derived from an EMBL/GenBank/DDBJ whole genome shotgun (WGS) entry which is preliminary data.</text>
</comment>
<reference evidence="7 8" key="1">
    <citation type="submission" date="2024-02" db="EMBL/GenBank/DDBJ databases">
        <authorList>
            <person name="Daric V."/>
            <person name="Darras S."/>
        </authorList>
    </citation>
    <scope>NUCLEOTIDE SEQUENCE [LARGE SCALE GENOMIC DNA]</scope>
</reference>
<feature type="compositionally biased region" description="Polar residues" evidence="5">
    <location>
        <begin position="40"/>
        <end position="53"/>
    </location>
</feature>
<organism evidence="7 8">
    <name type="scientific">Clavelina lepadiformis</name>
    <name type="common">Light-bulb sea squirt</name>
    <name type="synonym">Ascidia lepadiformis</name>
    <dbReference type="NCBI Taxonomy" id="159417"/>
    <lineage>
        <taxon>Eukaryota</taxon>
        <taxon>Metazoa</taxon>
        <taxon>Chordata</taxon>
        <taxon>Tunicata</taxon>
        <taxon>Ascidiacea</taxon>
        <taxon>Aplousobranchia</taxon>
        <taxon>Clavelinidae</taxon>
        <taxon>Clavelina</taxon>
    </lineage>
</organism>
<dbReference type="SMART" id="SM00719">
    <property type="entry name" value="Plus3"/>
    <property type="match status" value="1"/>
</dbReference>
<dbReference type="InterPro" id="IPR004343">
    <property type="entry name" value="Plus-3_dom"/>
</dbReference>
<evidence type="ECO:0000256" key="2">
    <source>
        <dbReference type="ARBA" id="ARBA00023015"/>
    </source>
</evidence>
<keyword evidence="4" id="KW-0539">Nucleus</keyword>
<keyword evidence="3" id="KW-0804">Transcription</keyword>
<dbReference type="PROSITE" id="PS51360">
    <property type="entry name" value="PLUS3"/>
    <property type="match status" value="1"/>
</dbReference>
<keyword evidence="8" id="KW-1185">Reference proteome</keyword>
<accession>A0ABP0FHT3</accession>
<feature type="compositionally biased region" description="Basic residues" evidence="5">
    <location>
        <begin position="1"/>
        <end position="10"/>
    </location>
</feature>
<dbReference type="Pfam" id="PF03126">
    <property type="entry name" value="Plus-3"/>
    <property type="match status" value="1"/>
</dbReference>
<evidence type="ECO:0000313" key="8">
    <source>
        <dbReference type="Proteomes" id="UP001642483"/>
    </source>
</evidence>
<comment type="subcellular location">
    <subcellularLocation>
        <location evidence="1">Nucleus</location>
    </subcellularLocation>
</comment>
<dbReference type="EMBL" id="CAWYQH010000057">
    <property type="protein sequence ID" value="CAK8679220.1"/>
    <property type="molecule type" value="Genomic_DNA"/>
</dbReference>
<feature type="domain" description="Plus3" evidence="6">
    <location>
        <begin position="173"/>
        <end position="304"/>
    </location>
</feature>
<proteinExistence type="predicted"/>
<dbReference type="Gene3D" id="3.90.70.200">
    <property type="entry name" value="Plus-3 domain"/>
    <property type="match status" value="1"/>
</dbReference>
<dbReference type="Proteomes" id="UP001642483">
    <property type="component" value="Unassembled WGS sequence"/>
</dbReference>
<evidence type="ECO:0000256" key="4">
    <source>
        <dbReference type="ARBA" id="ARBA00023242"/>
    </source>
</evidence>
<dbReference type="SUPFAM" id="SSF159042">
    <property type="entry name" value="Plus3-like"/>
    <property type="match status" value="1"/>
</dbReference>
<name>A0ABP0FHT3_CLALP</name>